<dbReference type="AlphaFoldDB" id="A0A842ITX4"/>
<evidence type="ECO:0000313" key="2">
    <source>
        <dbReference type="EMBL" id="MBC2845609.1"/>
    </source>
</evidence>
<dbReference type="EMBL" id="JACLCP010000003">
    <property type="protein sequence ID" value="MBC2845609.1"/>
    <property type="molecule type" value="Genomic_DNA"/>
</dbReference>
<name>A0A842ITX4_9FLAO</name>
<accession>A0A842ITX4</accession>
<dbReference type="RefSeq" id="WP_185789329.1">
    <property type="nucleotide sequence ID" value="NZ_JACLCP010000003.1"/>
</dbReference>
<sequence length="385" mass="45291">MNQLKEDQLTLLTELKSKDLNLNQLYLNPNNPRIMGKKRTERIEDSRIIENAIQTSVNLEIIKEGVSDIVEKVLKLGFLKVDRIVVRKIKNVDDKYVVLEGNRRVTSLKKLLDEHTKGIRSLSYDLIDSITNLEVLEYEGKDEQIEWILQGIRHINGIKEWGPLQQSRFLAEMYLNKNMSPTDLDEMTGLGRNIISRKIKSYFAWEYARKVYHGEVEEDHYSIFQEVIFARPIIHKWLLWNESEREFENEESFLLLLNWYIGDEEGNRKLYRALDARDLLTKALLKENSNILDKFINNDEYSYQEAKFDLDKKKAEKEAQQDILDLDQRLEFVQNAVGQIKTLPITDIVEQKNKKDDFISSLEELKKAVSFNLLTLKNTAEFEEQ</sequence>
<keyword evidence="3" id="KW-1185">Reference proteome</keyword>
<keyword evidence="1" id="KW-0175">Coiled coil</keyword>
<comment type="caution">
    <text evidence="2">The sequence shown here is derived from an EMBL/GenBank/DDBJ whole genome shotgun (WGS) entry which is preliminary data.</text>
</comment>
<feature type="coiled-coil region" evidence="1">
    <location>
        <begin position="316"/>
        <end position="368"/>
    </location>
</feature>
<dbReference type="InterPro" id="IPR036086">
    <property type="entry name" value="ParB/Sulfiredoxin_sf"/>
</dbReference>
<evidence type="ECO:0000313" key="3">
    <source>
        <dbReference type="Proteomes" id="UP000533900"/>
    </source>
</evidence>
<protein>
    <recommendedName>
        <fullName evidence="4">ParB/Sulfiredoxin domain-containing protein</fullName>
    </recommendedName>
</protein>
<dbReference type="SUPFAM" id="SSF110849">
    <property type="entry name" value="ParB/Sulfiredoxin"/>
    <property type="match status" value="1"/>
</dbReference>
<reference evidence="2" key="1">
    <citation type="submission" date="2020-08" db="EMBL/GenBank/DDBJ databases">
        <title>Winogradskyella ouciana sp. nov., isolated from the hadal seawater of the Mariana Trench.</title>
        <authorList>
            <person name="He X."/>
        </authorList>
    </citation>
    <scope>NUCLEOTIDE SEQUENCE [LARGE SCALE GENOMIC DNA]</scope>
    <source>
        <strain evidence="2">KCTC 52348</strain>
    </source>
</reference>
<gene>
    <name evidence="2" type="ORF">H7F21_10945</name>
</gene>
<evidence type="ECO:0000256" key="1">
    <source>
        <dbReference type="SAM" id="Coils"/>
    </source>
</evidence>
<proteinExistence type="predicted"/>
<evidence type="ECO:0008006" key="4">
    <source>
        <dbReference type="Google" id="ProtNLM"/>
    </source>
</evidence>
<dbReference type="Proteomes" id="UP000533900">
    <property type="component" value="Unassembled WGS sequence"/>
</dbReference>
<organism evidence="2 3">
    <name type="scientific">Winogradskyella flava</name>
    <dbReference type="NCBI Taxonomy" id="1884876"/>
    <lineage>
        <taxon>Bacteria</taxon>
        <taxon>Pseudomonadati</taxon>
        <taxon>Bacteroidota</taxon>
        <taxon>Flavobacteriia</taxon>
        <taxon>Flavobacteriales</taxon>
        <taxon>Flavobacteriaceae</taxon>
        <taxon>Winogradskyella</taxon>
    </lineage>
</organism>